<feature type="region of interest" description="Disordered" evidence="1">
    <location>
        <begin position="1"/>
        <end position="20"/>
    </location>
</feature>
<organism evidence="2 3">
    <name type="scientific">Haematococcus lacustris</name>
    <name type="common">Green alga</name>
    <name type="synonym">Haematococcus pluvialis</name>
    <dbReference type="NCBI Taxonomy" id="44745"/>
    <lineage>
        <taxon>Eukaryota</taxon>
        <taxon>Viridiplantae</taxon>
        <taxon>Chlorophyta</taxon>
        <taxon>core chlorophytes</taxon>
        <taxon>Chlorophyceae</taxon>
        <taxon>CS clade</taxon>
        <taxon>Chlamydomonadales</taxon>
        <taxon>Haematococcaceae</taxon>
        <taxon>Haematococcus</taxon>
    </lineage>
</organism>
<dbReference type="EMBL" id="BLLF01004408">
    <property type="protein sequence ID" value="GFH29548.1"/>
    <property type="molecule type" value="Genomic_DNA"/>
</dbReference>
<accession>A0A6A0AAA6</accession>
<gene>
    <name evidence="2" type="ORF">HaLaN_28229</name>
</gene>
<proteinExistence type="predicted"/>
<dbReference type="AlphaFoldDB" id="A0A6A0AAA6"/>
<reference evidence="2 3" key="1">
    <citation type="submission" date="2020-02" db="EMBL/GenBank/DDBJ databases">
        <title>Draft genome sequence of Haematococcus lacustris strain NIES-144.</title>
        <authorList>
            <person name="Morimoto D."/>
            <person name="Nakagawa S."/>
            <person name="Yoshida T."/>
            <person name="Sawayama S."/>
        </authorList>
    </citation>
    <scope>NUCLEOTIDE SEQUENCE [LARGE SCALE GENOMIC DNA]</scope>
    <source>
        <strain evidence="2 3">NIES-144</strain>
    </source>
</reference>
<keyword evidence="3" id="KW-1185">Reference proteome</keyword>
<sequence length="138" mass="14585">MSQSASSHNLKARQPGQRTRSPHLIVSSHYSFHAQSPSLVRSAPRQPSPEAVQLPARCCLGCWCGGLVAATIPGSAVLATAQVAAVGALGRRVQSVSSCATGWLRIGQVIELGGWAAPWQSCAAHWRTQVFSSRRATV</sequence>
<dbReference type="Proteomes" id="UP000485058">
    <property type="component" value="Unassembled WGS sequence"/>
</dbReference>
<evidence type="ECO:0000256" key="1">
    <source>
        <dbReference type="SAM" id="MobiDB-lite"/>
    </source>
</evidence>
<name>A0A6A0AAA6_HAELA</name>
<comment type="caution">
    <text evidence="2">The sequence shown here is derived from an EMBL/GenBank/DDBJ whole genome shotgun (WGS) entry which is preliminary data.</text>
</comment>
<protein>
    <submittedName>
        <fullName evidence="2">Uncharacterized protein</fullName>
    </submittedName>
</protein>
<evidence type="ECO:0000313" key="3">
    <source>
        <dbReference type="Proteomes" id="UP000485058"/>
    </source>
</evidence>
<evidence type="ECO:0000313" key="2">
    <source>
        <dbReference type="EMBL" id="GFH29548.1"/>
    </source>
</evidence>